<sequence>MWHGGGRTTLRRNQSTGQKDIPIHWHKMDRGNRQRHLDDQYNMYENMQVNNPTITKIEIYEEAKENLSAKFLKASEMLRTQRRLLMVLVALLILVFIFLIIVTSLVFTYYSLVSTQLKQADDEKSILVAQIESMNRTLDDEKSILLAQIESMNRTLGEQKNDLTFEIKEVKKCIGEQKNDLTFEIKEVKKCIGILGRESTYSPYRFWDLEYMNCLSAS</sequence>
<dbReference type="Proteomes" id="UP000186698">
    <property type="component" value="Chromosome 3L"/>
</dbReference>
<reference evidence="3" key="1">
    <citation type="submission" date="2025-08" db="UniProtKB">
        <authorList>
            <consortium name="RefSeq"/>
        </authorList>
    </citation>
    <scope>IDENTIFICATION</scope>
    <source>
        <strain evidence="3">J_2021</strain>
        <tissue evidence="3">Erythrocytes</tissue>
    </source>
</reference>
<feature type="transmembrane region" description="Helical" evidence="1">
    <location>
        <begin position="84"/>
        <end position="110"/>
    </location>
</feature>
<evidence type="ECO:0000256" key="1">
    <source>
        <dbReference type="SAM" id="Phobius"/>
    </source>
</evidence>
<keyword evidence="1" id="KW-1133">Transmembrane helix</keyword>
<keyword evidence="2" id="KW-1185">Reference proteome</keyword>
<protein>
    <submittedName>
        <fullName evidence="3">Uncharacterized protein LOC121401615 isoform X1</fullName>
    </submittedName>
</protein>
<evidence type="ECO:0000313" key="2">
    <source>
        <dbReference type="Proteomes" id="UP000186698"/>
    </source>
</evidence>
<accession>A0A8J1MNQ6</accession>
<dbReference type="KEGG" id="xla:121401615"/>
<gene>
    <name evidence="3" type="primary">LOC121401615</name>
</gene>
<dbReference type="RefSeq" id="XP_041443071.1">
    <property type="nucleotide sequence ID" value="XM_041587137.1"/>
</dbReference>
<dbReference type="GeneID" id="121401615"/>
<keyword evidence="1" id="KW-0472">Membrane</keyword>
<keyword evidence="1" id="KW-0812">Transmembrane</keyword>
<evidence type="ECO:0000313" key="3">
    <source>
        <dbReference type="RefSeq" id="XP_041443071.1"/>
    </source>
</evidence>
<proteinExistence type="predicted"/>
<dbReference type="AlphaFoldDB" id="A0A8J1MNQ6"/>
<name>A0A8J1MNQ6_XENLA</name>
<organism evidence="2 3">
    <name type="scientific">Xenopus laevis</name>
    <name type="common">African clawed frog</name>
    <dbReference type="NCBI Taxonomy" id="8355"/>
    <lineage>
        <taxon>Eukaryota</taxon>
        <taxon>Metazoa</taxon>
        <taxon>Chordata</taxon>
        <taxon>Craniata</taxon>
        <taxon>Vertebrata</taxon>
        <taxon>Euteleostomi</taxon>
        <taxon>Amphibia</taxon>
        <taxon>Batrachia</taxon>
        <taxon>Anura</taxon>
        <taxon>Pipoidea</taxon>
        <taxon>Pipidae</taxon>
        <taxon>Xenopodinae</taxon>
        <taxon>Xenopus</taxon>
        <taxon>Xenopus</taxon>
    </lineage>
</organism>